<dbReference type="InterPro" id="IPR036259">
    <property type="entry name" value="MFS_trans_sf"/>
</dbReference>
<evidence type="ECO:0000256" key="1">
    <source>
        <dbReference type="ARBA" id="ARBA00023125"/>
    </source>
</evidence>
<dbReference type="Proteomes" id="UP001200271">
    <property type="component" value="Unassembled WGS sequence"/>
</dbReference>
<keyword evidence="2" id="KW-1133">Transmembrane helix</keyword>
<feature type="domain" description="HTH cro/C1-type" evidence="3">
    <location>
        <begin position="7"/>
        <end position="61"/>
    </location>
</feature>
<protein>
    <submittedName>
        <fullName evidence="5">Helix-turn-helix domain-containing protein</fullName>
    </submittedName>
    <submittedName>
        <fullName evidence="4">Transcriptional regulator, xre family</fullName>
    </submittedName>
</protein>
<dbReference type="Pfam" id="PF01381">
    <property type="entry name" value="HTH_3"/>
    <property type="match status" value="1"/>
</dbReference>
<dbReference type="SUPFAM" id="SSF103473">
    <property type="entry name" value="MFS general substrate transporter"/>
    <property type="match status" value="1"/>
</dbReference>
<dbReference type="SMART" id="SM00530">
    <property type="entry name" value="HTH_XRE"/>
    <property type="match status" value="1"/>
</dbReference>
<dbReference type="PANTHER" id="PTHR46558">
    <property type="entry name" value="TRACRIPTIONAL REGULATORY PROTEIN-RELATED-RELATED"/>
    <property type="match status" value="1"/>
</dbReference>
<evidence type="ECO:0000313" key="4">
    <source>
        <dbReference type="EMBL" id="ACZ69041.1"/>
    </source>
</evidence>
<reference evidence="4" key="1">
    <citation type="submission" date="2009-08" db="EMBL/GenBank/DDBJ databases">
        <authorList>
            <person name="Gill J."/>
            <person name="Borman J."/>
            <person name="Shetty J."/>
            <person name="Hostetler J."/>
            <person name="Durkin S."/>
            <person name="Montgomery B."/>
        </authorList>
    </citation>
    <scope>NUCLEOTIDE SEQUENCE</scope>
    <source>
        <strain evidence="4">3041</strain>
        <plasmid evidence="4">SAP056A</plasmid>
    </source>
</reference>
<keyword evidence="1" id="KW-0238">DNA-binding</keyword>
<evidence type="ECO:0000259" key="3">
    <source>
        <dbReference type="PROSITE" id="PS50943"/>
    </source>
</evidence>
<dbReference type="CDD" id="cd00093">
    <property type="entry name" value="HTH_XRE"/>
    <property type="match status" value="1"/>
</dbReference>
<dbReference type="RefSeq" id="WP_061824183.1">
    <property type="nucleotide sequence ID" value="NZ_AP025178.1"/>
</dbReference>
<dbReference type="EMBL" id="JAIUEN010000167">
    <property type="protein sequence ID" value="MCE3363435.1"/>
    <property type="molecule type" value="Genomic_DNA"/>
</dbReference>
<organism evidence="4">
    <name type="scientific">Staphylococcus aureus</name>
    <dbReference type="NCBI Taxonomy" id="1280"/>
    <lineage>
        <taxon>Bacteria</taxon>
        <taxon>Bacillati</taxon>
        <taxon>Bacillota</taxon>
        <taxon>Bacilli</taxon>
        <taxon>Bacillales</taxon>
        <taxon>Staphylococcaceae</taxon>
        <taxon>Staphylococcus</taxon>
    </lineage>
</organism>
<keyword evidence="2" id="KW-0812">Transmembrane</keyword>
<dbReference type="PROSITE" id="PS50943">
    <property type="entry name" value="HTH_CROC1"/>
    <property type="match status" value="1"/>
</dbReference>
<dbReference type="SUPFAM" id="SSF47413">
    <property type="entry name" value="lambda repressor-like DNA-binding domains"/>
    <property type="match status" value="1"/>
</dbReference>
<dbReference type="PANTHER" id="PTHR46558:SF11">
    <property type="entry name" value="HTH-TYPE TRANSCRIPTIONAL REGULATOR XRE"/>
    <property type="match status" value="1"/>
</dbReference>
<dbReference type="GO" id="GO:0003677">
    <property type="term" value="F:DNA binding"/>
    <property type="evidence" value="ECO:0007669"/>
    <property type="project" value="UniProtKB-KW"/>
</dbReference>
<dbReference type="InterPro" id="IPR010982">
    <property type="entry name" value="Lambda_DNA-bd_dom_sf"/>
</dbReference>
<keyword evidence="4" id="KW-0614">Plasmid</keyword>
<dbReference type="InterPro" id="IPR001387">
    <property type="entry name" value="Cro/C1-type_HTH"/>
</dbReference>
<reference evidence="4" key="2">
    <citation type="submission" date="2009-12" db="EMBL/GenBank/DDBJ databases">
        <authorList>
            <person name="Summers A.O."/>
            <person name="Shearer J."/>
            <person name="Wireman J."/>
        </authorList>
    </citation>
    <scope>NUCLEOTIDE SEQUENCE</scope>
    <source>
        <strain evidence="4">3041</strain>
        <plasmid evidence="4">SAP056A</plasmid>
    </source>
</reference>
<accession>D2JDW2</accession>
<evidence type="ECO:0000313" key="5">
    <source>
        <dbReference type="EMBL" id="MCE3363435.1"/>
    </source>
</evidence>
<sequence>MNFGEQIKQLRKSNEITQQEMGARLGVSRQAISHWENNRNLPDIEMLIIISKEFDISLDILILGGNDMNNMTEKIIRDGSELRKMKMKINAVKIGVFLFILSLISYFIGLFFAPISKENYFGDFSEYTMLSGLIVVFVVGLLSFSERIQDKKNDERYILKMIGPACMIFGVLLYTFTLWTGLISGLIGILLSFVGFILIIFQNLSKE</sequence>
<gene>
    <name evidence="5" type="ORF">LB359_14090</name>
    <name evidence="4" type="ORF">SAP056A_028</name>
</gene>
<proteinExistence type="predicted"/>
<dbReference type="AlphaFoldDB" id="D2JDW2"/>
<reference evidence="5" key="4">
    <citation type="submission" date="2023-08" db="EMBL/GenBank/DDBJ databases">
        <authorList>
            <person name="Zhao H."/>
            <person name="Wang X."/>
        </authorList>
    </citation>
    <scope>NUCLEOTIDE SEQUENCE</scope>
    <source>
        <strain evidence="5">NC-4</strain>
    </source>
</reference>
<dbReference type="Gene3D" id="1.10.260.40">
    <property type="entry name" value="lambda repressor-like DNA-binding domains"/>
    <property type="match status" value="1"/>
</dbReference>
<feature type="transmembrane region" description="Helical" evidence="2">
    <location>
        <begin position="157"/>
        <end position="176"/>
    </location>
</feature>
<dbReference type="EMBL" id="GQ900478">
    <property type="protein sequence ID" value="ACZ69041.1"/>
    <property type="molecule type" value="Genomic_DNA"/>
</dbReference>
<feature type="transmembrane region" description="Helical" evidence="2">
    <location>
        <begin position="182"/>
        <end position="201"/>
    </location>
</feature>
<feature type="transmembrane region" description="Helical" evidence="2">
    <location>
        <begin position="94"/>
        <end position="115"/>
    </location>
</feature>
<name>D2JDW2_STAAU</name>
<keyword evidence="2" id="KW-0472">Membrane</keyword>
<reference evidence="5" key="3">
    <citation type="journal article" date="2021" name="Front Med (Lausanne)">
        <title>The Prevalence and Determinants of Fusidic Acid Resistance Among Methicillin-Resistant Staphylococcus aureus Clinical Isolates in China.</title>
        <authorList>
            <person name="Zhao H."/>
            <person name="Wang X."/>
            <person name="Wang B."/>
            <person name="Xu Y."/>
            <person name="Rao L."/>
            <person name="Wan B."/>
            <person name="Guo Y."/>
            <person name="Wu X."/>
            <person name="Yu J."/>
            <person name="Chen L."/>
            <person name="Li M."/>
            <person name="Yu F."/>
        </authorList>
    </citation>
    <scope>NUCLEOTIDE SEQUENCE</scope>
    <source>
        <strain evidence="5">NC-4</strain>
    </source>
</reference>
<feature type="transmembrane region" description="Helical" evidence="2">
    <location>
        <begin position="127"/>
        <end position="145"/>
    </location>
</feature>
<evidence type="ECO:0000256" key="2">
    <source>
        <dbReference type="SAM" id="Phobius"/>
    </source>
</evidence>
<geneLocation type="plasmid" evidence="4">
    <name>SAP056A</name>
</geneLocation>